<evidence type="ECO:0000256" key="6">
    <source>
        <dbReference type="SAM" id="SignalP"/>
    </source>
</evidence>
<dbReference type="AlphaFoldDB" id="I8XN17"/>
<evidence type="ECO:0000259" key="7">
    <source>
        <dbReference type="Pfam" id="PF07980"/>
    </source>
</evidence>
<dbReference type="SUPFAM" id="SSF48452">
    <property type="entry name" value="TPR-like"/>
    <property type="match status" value="1"/>
</dbReference>
<dbReference type="STRING" id="997884.HMPREF1068_01812"/>
<dbReference type="InterPro" id="IPR033985">
    <property type="entry name" value="SusD-like_N"/>
</dbReference>
<evidence type="ECO:0008006" key="11">
    <source>
        <dbReference type="Google" id="ProtNLM"/>
    </source>
</evidence>
<evidence type="ECO:0000259" key="8">
    <source>
        <dbReference type="Pfam" id="PF14322"/>
    </source>
</evidence>
<protein>
    <recommendedName>
        <fullName evidence="11">RagB/SusD domain-containing protein</fullName>
    </recommendedName>
</protein>
<organism evidence="9 10">
    <name type="scientific">Bacteroides nordii CL02T12C05</name>
    <dbReference type="NCBI Taxonomy" id="997884"/>
    <lineage>
        <taxon>Bacteria</taxon>
        <taxon>Pseudomonadati</taxon>
        <taxon>Bacteroidota</taxon>
        <taxon>Bacteroidia</taxon>
        <taxon>Bacteroidales</taxon>
        <taxon>Bacteroidaceae</taxon>
        <taxon>Bacteroides</taxon>
    </lineage>
</organism>
<feature type="signal peptide" evidence="6">
    <location>
        <begin position="1"/>
        <end position="20"/>
    </location>
</feature>
<accession>I8XN17</accession>
<evidence type="ECO:0000313" key="9">
    <source>
        <dbReference type="EMBL" id="EIY52265.1"/>
    </source>
</evidence>
<sequence length="668" mass="75862">MKNIYSSIAKIIAVNTLLFAMVGCDDFLDVTPPSTISPEKYLWEESHLAAYTINYYTKLDSYTGNPADSPYWSDICTDNAVGRNGDNKFMPGQIKVGSTGGSWSFTDIRPLNFYLETVVPRYEKGELKGDPANVKHYIGEGYFLRAYEYFKKLKALGDFPIITTTLPDDLETLTEVSKRRPRNEVARFILSDLDKAIDMMKNTAPQGGRTRLNKNAALIMKSRVALFEGTWLKHHKGTAHVPLGPNWPGNQKEYLKDYQYPSGSIDAEIDFFLDAAMDAAQQVADKVTLTANNKTIRESASQAVNPYYDLFASKDPAAYPEAVMYRTYSIDLATQVKHGYNGGVYYGYSVGYTQQFADVFLMENGLPYYATGSNYKGDDYIADTKVNRDWRWRLFMKAPGEVRVLENMLVEHDEFPSPAEIYSKDYTKSTTTGYLLGKGQSHDFNMVSSDITAFVVFRAVEAYLNYMEACYEKTGRIDAKAEKYWKDIRRRAGVDVNYQNTIDHTNMDIEAQNDWGAYSHGVLVDKTLYNIRRERRCEFIGEGRRYEDLIRWRALDQLNQNPCLLKGCKVWGPMQSLYTSKQLLHDQAADSKNIMSSPSLSDYLIPLSVTKTNNLFFDGLRYCSAHYLDPIARKHFLLTSPDSQTAENSVIYQNPGWSLEAGEGPLDL</sequence>
<comment type="subcellular location">
    <subcellularLocation>
        <location evidence="1">Cell outer membrane</location>
    </subcellularLocation>
</comment>
<dbReference type="eggNOG" id="COG0457">
    <property type="taxonomic scope" value="Bacteria"/>
</dbReference>
<gene>
    <name evidence="9" type="ORF">HMPREF1068_01812</name>
</gene>
<evidence type="ECO:0000256" key="5">
    <source>
        <dbReference type="ARBA" id="ARBA00023237"/>
    </source>
</evidence>
<evidence type="ECO:0000313" key="10">
    <source>
        <dbReference type="Proteomes" id="UP000003089"/>
    </source>
</evidence>
<dbReference type="PATRIC" id="fig|997884.3.peg.1845"/>
<dbReference type="GO" id="GO:0009279">
    <property type="term" value="C:cell outer membrane"/>
    <property type="evidence" value="ECO:0007669"/>
    <property type="project" value="UniProtKB-SubCell"/>
</dbReference>
<dbReference type="EMBL" id="AGXS01000015">
    <property type="protein sequence ID" value="EIY52265.1"/>
    <property type="molecule type" value="Genomic_DNA"/>
</dbReference>
<comment type="similarity">
    <text evidence="2">Belongs to the SusD family.</text>
</comment>
<dbReference type="Proteomes" id="UP000003089">
    <property type="component" value="Unassembled WGS sequence"/>
</dbReference>
<reference evidence="9 10" key="1">
    <citation type="submission" date="2012-02" db="EMBL/GenBank/DDBJ databases">
        <title>The Genome Sequence of Bacteroides nordii CL02T12C05.</title>
        <authorList>
            <consortium name="The Broad Institute Genome Sequencing Platform"/>
            <person name="Earl A."/>
            <person name="Ward D."/>
            <person name="Feldgarden M."/>
            <person name="Gevers D."/>
            <person name="Zitomersky N.L."/>
            <person name="Coyne M.J."/>
            <person name="Comstock L.E."/>
            <person name="Young S.K."/>
            <person name="Zeng Q."/>
            <person name="Gargeya S."/>
            <person name="Fitzgerald M."/>
            <person name="Haas B."/>
            <person name="Abouelleil A."/>
            <person name="Alvarado L."/>
            <person name="Arachchi H.M."/>
            <person name="Berlin A."/>
            <person name="Chapman S.B."/>
            <person name="Gearin G."/>
            <person name="Goldberg J."/>
            <person name="Griggs A."/>
            <person name="Gujja S."/>
            <person name="Hansen M."/>
            <person name="Heiman D."/>
            <person name="Howarth C."/>
            <person name="Larimer J."/>
            <person name="Lui A."/>
            <person name="MacDonald P.J.P."/>
            <person name="McCowen C."/>
            <person name="Montmayeur A."/>
            <person name="Murphy C."/>
            <person name="Neiman D."/>
            <person name="Pearson M."/>
            <person name="Priest M."/>
            <person name="Roberts A."/>
            <person name="Saif S."/>
            <person name="Shea T."/>
            <person name="Sisk P."/>
            <person name="Stolte C."/>
            <person name="Sykes S."/>
            <person name="Wortman J."/>
            <person name="Nusbaum C."/>
            <person name="Birren B."/>
        </authorList>
    </citation>
    <scope>NUCLEOTIDE SEQUENCE [LARGE SCALE GENOMIC DNA]</scope>
    <source>
        <strain evidence="9 10">CL02T12C05</strain>
    </source>
</reference>
<dbReference type="Gene3D" id="1.25.40.390">
    <property type="match status" value="1"/>
</dbReference>
<keyword evidence="4" id="KW-0472">Membrane</keyword>
<dbReference type="RefSeq" id="WP_007484848.1">
    <property type="nucleotide sequence ID" value="NZ_JH724314.1"/>
</dbReference>
<evidence type="ECO:0000256" key="4">
    <source>
        <dbReference type="ARBA" id="ARBA00023136"/>
    </source>
</evidence>
<dbReference type="InterPro" id="IPR011990">
    <property type="entry name" value="TPR-like_helical_dom_sf"/>
</dbReference>
<dbReference type="HOGENOM" id="CLU_015553_0_1_10"/>
<feature type="chain" id="PRO_5003716251" description="RagB/SusD domain-containing protein" evidence="6">
    <location>
        <begin position="21"/>
        <end position="668"/>
    </location>
</feature>
<feature type="domain" description="RagB/SusD" evidence="7">
    <location>
        <begin position="347"/>
        <end position="657"/>
    </location>
</feature>
<dbReference type="InterPro" id="IPR012944">
    <property type="entry name" value="SusD_RagB_dom"/>
</dbReference>
<keyword evidence="10" id="KW-1185">Reference proteome</keyword>
<keyword evidence="3 6" id="KW-0732">Signal</keyword>
<dbReference type="PROSITE" id="PS51257">
    <property type="entry name" value="PROKAR_LIPOPROTEIN"/>
    <property type="match status" value="1"/>
</dbReference>
<keyword evidence="5" id="KW-0998">Cell outer membrane</keyword>
<evidence type="ECO:0000256" key="1">
    <source>
        <dbReference type="ARBA" id="ARBA00004442"/>
    </source>
</evidence>
<proteinExistence type="inferred from homology"/>
<feature type="domain" description="SusD-like N-terminal" evidence="8">
    <location>
        <begin position="26"/>
        <end position="226"/>
    </location>
</feature>
<evidence type="ECO:0000256" key="3">
    <source>
        <dbReference type="ARBA" id="ARBA00022729"/>
    </source>
</evidence>
<evidence type="ECO:0000256" key="2">
    <source>
        <dbReference type="ARBA" id="ARBA00006275"/>
    </source>
</evidence>
<dbReference type="Pfam" id="PF07980">
    <property type="entry name" value="SusD_RagB"/>
    <property type="match status" value="1"/>
</dbReference>
<name>I8XN17_9BACE</name>
<comment type="caution">
    <text evidence="9">The sequence shown here is derived from an EMBL/GenBank/DDBJ whole genome shotgun (WGS) entry which is preliminary data.</text>
</comment>
<dbReference type="Pfam" id="PF14322">
    <property type="entry name" value="SusD-like_3"/>
    <property type="match status" value="1"/>
</dbReference>